<dbReference type="Pfam" id="PF03747">
    <property type="entry name" value="ADP_ribosyl_GH"/>
    <property type="match status" value="1"/>
</dbReference>
<keyword evidence="3" id="KW-1185">Reference proteome</keyword>
<dbReference type="InterPro" id="IPR050792">
    <property type="entry name" value="ADP-ribosylglycohydrolase"/>
</dbReference>
<keyword evidence="1" id="KW-0479">Metal-binding</keyword>
<organism evidence="2 3">
    <name type="scientific">Garciella nitratireducens DSM 15102</name>
    <dbReference type="NCBI Taxonomy" id="1121911"/>
    <lineage>
        <taxon>Bacteria</taxon>
        <taxon>Bacillati</taxon>
        <taxon>Bacillota</taxon>
        <taxon>Clostridia</taxon>
        <taxon>Eubacteriales</taxon>
        <taxon>Eubacteriaceae</taxon>
        <taxon>Garciella</taxon>
    </lineage>
</organism>
<dbReference type="GO" id="GO:0046872">
    <property type="term" value="F:metal ion binding"/>
    <property type="evidence" value="ECO:0007669"/>
    <property type="project" value="UniProtKB-KW"/>
</dbReference>
<dbReference type="RefSeq" id="WP_087678871.1">
    <property type="nucleotide sequence ID" value="NZ_FUWV01000008.1"/>
</dbReference>
<gene>
    <name evidence="2" type="ORF">SAMN02745973_01446</name>
</gene>
<dbReference type="InterPro" id="IPR036705">
    <property type="entry name" value="Ribosyl_crysJ1_sf"/>
</dbReference>
<dbReference type="GO" id="GO:0016787">
    <property type="term" value="F:hydrolase activity"/>
    <property type="evidence" value="ECO:0007669"/>
    <property type="project" value="UniProtKB-KW"/>
</dbReference>
<proteinExistence type="predicted"/>
<reference evidence="2 3" key="1">
    <citation type="submission" date="2017-02" db="EMBL/GenBank/DDBJ databases">
        <authorList>
            <person name="Peterson S.W."/>
        </authorList>
    </citation>
    <scope>NUCLEOTIDE SEQUENCE [LARGE SCALE GENOMIC DNA]</scope>
    <source>
        <strain evidence="2 3">DSM 15102</strain>
    </source>
</reference>
<dbReference type="InterPro" id="IPR005502">
    <property type="entry name" value="Ribosyl_crysJ1"/>
</dbReference>
<feature type="binding site" evidence="1">
    <location>
        <position position="34"/>
    </location>
    <ligand>
        <name>Mg(2+)</name>
        <dbReference type="ChEBI" id="CHEBI:18420"/>
        <label>1</label>
    </ligand>
</feature>
<evidence type="ECO:0000256" key="1">
    <source>
        <dbReference type="PIRSR" id="PIRSR605502-1"/>
    </source>
</evidence>
<keyword evidence="2" id="KW-0378">Hydrolase</keyword>
<dbReference type="OrthoDB" id="9814572at2"/>
<feature type="binding site" evidence="1">
    <location>
        <position position="36"/>
    </location>
    <ligand>
        <name>Mg(2+)</name>
        <dbReference type="ChEBI" id="CHEBI:18420"/>
        <label>1</label>
    </ligand>
</feature>
<dbReference type="SUPFAM" id="SSF101478">
    <property type="entry name" value="ADP-ribosylglycohydrolase"/>
    <property type="match status" value="1"/>
</dbReference>
<dbReference type="Gene3D" id="1.10.4080.10">
    <property type="entry name" value="ADP-ribosylation/Crystallin J1"/>
    <property type="match status" value="1"/>
</dbReference>
<feature type="binding site" evidence="1">
    <location>
        <position position="221"/>
    </location>
    <ligand>
        <name>Mg(2+)</name>
        <dbReference type="ChEBI" id="CHEBI:18420"/>
        <label>1</label>
    </ligand>
</feature>
<protein>
    <submittedName>
        <fullName evidence="2">ADP-ribosylglycohydrolase</fullName>
    </submittedName>
</protein>
<dbReference type="AlphaFoldDB" id="A0A1T4MT18"/>
<dbReference type="PANTHER" id="PTHR16222">
    <property type="entry name" value="ADP-RIBOSYLGLYCOHYDROLASE"/>
    <property type="match status" value="1"/>
</dbReference>
<sequence length="271" mass="30447">MLGAIAGDIIGSVYEWNNTKTENFKLFHPSCRFTDDTVLTIAIADAILSQEETDKENNDSKIYAQKLKQYGKKYPLAGYGGKFKQWLNSDSFEPYYSFGNGSAMRVSPIGFAFEHLDKVLEESKKSAEVTHNHPEGIKGAQAVASAIFLARMGKNKEEIKQFIQEKFKYSLEKSLEEIRPSYTFDASCQGSVPQAILAFLESNSYEDTIRKAISIGGDSDTIACIAGGIAQAYYKKIPEYIIKKTLSILDAELVQVIDNFYHKYDLEIYDK</sequence>
<dbReference type="EMBL" id="FUWV01000008">
    <property type="protein sequence ID" value="SJZ70219.1"/>
    <property type="molecule type" value="Genomic_DNA"/>
</dbReference>
<name>A0A1T4MT18_9FIRM</name>
<feature type="binding site" evidence="1">
    <location>
        <position position="220"/>
    </location>
    <ligand>
        <name>Mg(2+)</name>
        <dbReference type="ChEBI" id="CHEBI:18420"/>
        <label>1</label>
    </ligand>
</feature>
<accession>A0A1T4MT18</accession>
<dbReference type="PANTHER" id="PTHR16222:SF12">
    <property type="entry name" value="ADP-RIBOSYLGLYCOHYDROLASE-RELATED"/>
    <property type="match status" value="1"/>
</dbReference>
<comment type="cofactor">
    <cofactor evidence="1">
        <name>Mg(2+)</name>
        <dbReference type="ChEBI" id="CHEBI:18420"/>
    </cofactor>
    <text evidence="1">Binds 2 magnesium ions per subunit.</text>
</comment>
<evidence type="ECO:0000313" key="2">
    <source>
        <dbReference type="EMBL" id="SJZ70219.1"/>
    </source>
</evidence>
<feature type="binding site" evidence="1">
    <location>
        <position position="35"/>
    </location>
    <ligand>
        <name>Mg(2+)</name>
        <dbReference type="ChEBI" id="CHEBI:18420"/>
        <label>1</label>
    </ligand>
</feature>
<dbReference type="Proteomes" id="UP000196365">
    <property type="component" value="Unassembled WGS sequence"/>
</dbReference>
<evidence type="ECO:0000313" key="3">
    <source>
        <dbReference type="Proteomes" id="UP000196365"/>
    </source>
</evidence>
<feature type="binding site" evidence="1">
    <location>
        <position position="218"/>
    </location>
    <ligand>
        <name>Mg(2+)</name>
        <dbReference type="ChEBI" id="CHEBI:18420"/>
        <label>1</label>
    </ligand>
</feature>
<keyword evidence="1" id="KW-0460">Magnesium</keyword>